<comment type="caution">
    <text evidence="1">The sequence shown here is derived from an EMBL/GenBank/DDBJ whole genome shotgun (WGS) entry which is preliminary data.</text>
</comment>
<evidence type="ECO:0000313" key="2">
    <source>
        <dbReference type="Proteomes" id="UP001141806"/>
    </source>
</evidence>
<accession>A0A9Q0GQ53</accession>
<dbReference type="Proteomes" id="UP001141806">
    <property type="component" value="Unassembled WGS sequence"/>
</dbReference>
<dbReference type="OrthoDB" id="1688035at2759"/>
<sequence length="121" mass="14105">MNWSSKLHHQKPCSCIPMDIGNWCSSGRSIQLGRRFIESDYDDFMSATRSSVPRWRVLWMRIKKEKKKILNLSSAPVQVPYNSYTYSQNFDQGSAWTEPDNLSRSFSARFAVPCRIFEKMG</sequence>
<reference evidence="1" key="1">
    <citation type="journal article" date="2023" name="Plant J.">
        <title>The genome of the king protea, Protea cynaroides.</title>
        <authorList>
            <person name="Chang J."/>
            <person name="Duong T.A."/>
            <person name="Schoeman C."/>
            <person name="Ma X."/>
            <person name="Roodt D."/>
            <person name="Barker N."/>
            <person name="Li Z."/>
            <person name="Van de Peer Y."/>
            <person name="Mizrachi E."/>
        </authorList>
    </citation>
    <scope>NUCLEOTIDE SEQUENCE</scope>
    <source>
        <tissue evidence="1">Young leaves</tissue>
    </source>
</reference>
<dbReference type="AlphaFoldDB" id="A0A9Q0GQ53"/>
<keyword evidence="2" id="KW-1185">Reference proteome</keyword>
<dbReference type="EMBL" id="JAMYWD010000012">
    <property type="protein sequence ID" value="KAJ4951479.1"/>
    <property type="molecule type" value="Genomic_DNA"/>
</dbReference>
<dbReference type="PANTHER" id="PTHR33168">
    <property type="entry name" value="STRESS INDUCED PROTEIN-RELATED"/>
    <property type="match status" value="1"/>
</dbReference>
<organism evidence="1 2">
    <name type="scientific">Protea cynaroides</name>
    <dbReference type="NCBI Taxonomy" id="273540"/>
    <lineage>
        <taxon>Eukaryota</taxon>
        <taxon>Viridiplantae</taxon>
        <taxon>Streptophyta</taxon>
        <taxon>Embryophyta</taxon>
        <taxon>Tracheophyta</taxon>
        <taxon>Spermatophyta</taxon>
        <taxon>Magnoliopsida</taxon>
        <taxon>Proteales</taxon>
        <taxon>Proteaceae</taxon>
        <taxon>Protea</taxon>
    </lineage>
</organism>
<evidence type="ECO:0000313" key="1">
    <source>
        <dbReference type="EMBL" id="KAJ4951479.1"/>
    </source>
</evidence>
<proteinExistence type="predicted"/>
<gene>
    <name evidence="1" type="ORF">NE237_028311</name>
</gene>
<protein>
    <submittedName>
        <fullName evidence="1">Uncharacterized protein</fullName>
    </submittedName>
</protein>
<name>A0A9Q0GQ53_9MAGN</name>